<protein>
    <recommendedName>
        <fullName evidence="6">DNA replication factor Dna2 N-terminal domain-containing protein</fullName>
    </recommendedName>
</protein>
<gene>
    <name evidence="7" type="ORF">GSLYS_00010078001</name>
</gene>
<proteinExistence type="predicted"/>
<dbReference type="AlphaFoldDB" id="A0AAV2HPY6"/>
<keyword evidence="4" id="KW-0347">Helicase</keyword>
<keyword evidence="8" id="KW-1185">Reference proteome</keyword>
<comment type="caution">
    <text evidence="7">The sequence shown here is derived from an EMBL/GenBank/DDBJ whole genome shotgun (WGS) entry which is preliminary data.</text>
</comment>
<evidence type="ECO:0000313" key="8">
    <source>
        <dbReference type="Proteomes" id="UP001497497"/>
    </source>
</evidence>
<dbReference type="Proteomes" id="UP001497497">
    <property type="component" value="Unassembled WGS sequence"/>
</dbReference>
<feature type="domain" description="DNA replication factor Dna2 N-terminal" evidence="6">
    <location>
        <begin position="1"/>
        <end position="102"/>
    </location>
</feature>
<accession>A0AAV2HPY6</accession>
<sequence>MLHGSIIHCLFQTVMKEGLRDESAVLTVAKSLLRSNKILHDMYGHGVEENVVMEEIKLYIPSLFSWLKKHTEWLGNGKNVVKESDLTVTEIHDIEENFWSPR</sequence>
<keyword evidence="3" id="KW-0378">Hydrolase</keyword>
<evidence type="ECO:0000256" key="1">
    <source>
        <dbReference type="ARBA" id="ARBA00022723"/>
    </source>
</evidence>
<evidence type="ECO:0000256" key="3">
    <source>
        <dbReference type="ARBA" id="ARBA00022801"/>
    </source>
</evidence>
<keyword evidence="2" id="KW-0547">Nucleotide-binding</keyword>
<dbReference type="Pfam" id="PF08696">
    <property type="entry name" value="Dna2"/>
    <property type="match status" value="1"/>
</dbReference>
<reference evidence="7 8" key="1">
    <citation type="submission" date="2024-04" db="EMBL/GenBank/DDBJ databases">
        <authorList>
            <consortium name="Genoscope - CEA"/>
            <person name="William W."/>
        </authorList>
    </citation>
    <scope>NUCLEOTIDE SEQUENCE [LARGE SCALE GENOMIC DNA]</scope>
</reference>
<evidence type="ECO:0000313" key="7">
    <source>
        <dbReference type="EMBL" id="CAL1536165.1"/>
    </source>
</evidence>
<keyword evidence="1" id="KW-0479">Metal-binding</keyword>
<name>A0AAV2HPY6_LYMST</name>
<evidence type="ECO:0000256" key="5">
    <source>
        <dbReference type="ARBA" id="ARBA00022840"/>
    </source>
</evidence>
<keyword evidence="5" id="KW-0067">ATP-binding</keyword>
<evidence type="ECO:0000256" key="2">
    <source>
        <dbReference type="ARBA" id="ARBA00022741"/>
    </source>
</evidence>
<dbReference type="GO" id="GO:0046872">
    <property type="term" value="F:metal ion binding"/>
    <property type="evidence" value="ECO:0007669"/>
    <property type="project" value="UniProtKB-KW"/>
</dbReference>
<evidence type="ECO:0000256" key="4">
    <source>
        <dbReference type="ARBA" id="ARBA00022806"/>
    </source>
</evidence>
<dbReference type="GO" id="GO:0004386">
    <property type="term" value="F:helicase activity"/>
    <property type="evidence" value="ECO:0007669"/>
    <property type="project" value="UniProtKB-KW"/>
</dbReference>
<dbReference type="EMBL" id="CAXITT010000222">
    <property type="protein sequence ID" value="CAL1536165.1"/>
    <property type="molecule type" value="Genomic_DNA"/>
</dbReference>
<dbReference type="GO" id="GO:0005524">
    <property type="term" value="F:ATP binding"/>
    <property type="evidence" value="ECO:0007669"/>
    <property type="project" value="UniProtKB-KW"/>
</dbReference>
<dbReference type="GO" id="GO:0016787">
    <property type="term" value="F:hydrolase activity"/>
    <property type="evidence" value="ECO:0007669"/>
    <property type="project" value="UniProtKB-KW"/>
</dbReference>
<organism evidence="7 8">
    <name type="scientific">Lymnaea stagnalis</name>
    <name type="common">Great pond snail</name>
    <name type="synonym">Helix stagnalis</name>
    <dbReference type="NCBI Taxonomy" id="6523"/>
    <lineage>
        <taxon>Eukaryota</taxon>
        <taxon>Metazoa</taxon>
        <taxon>Spiralia</taxon>
        <taxon>Lophotrochozoa</taxon>
        <taxon>Mollusca</taxon>
        <taxon>Gastropoda</taxon>
        <taxon>Heterobranchia</taxon>
        <taxon>Euthyneura</taxon>
        <taxon>Panpulmonata</taxon>
        <taxon>Hygrophila</taxon>
        <taxon>Lymnaeoidea</taxon>
        <taxon>Lymnaeidae</taxon>
        <taxon>Lymnaea</taxon>
    </lineage>
</organism>
<dbReference type="InterPro" id="IPR014808">
    <property type="entry name" value="DNA_replication_fac_Dna2_N"/>
</dbReference>
<evidence type="ECO:0000259" key="6">
    <source>
        <dbReference type="Pfam" id="PF08696"/>
    </source>
</evidence>